<feature type="transmembrane region" description="Helical" evidence="2">
    <location>
        <begin position="191"/>
        <end position="211"/>
    </location>
</feature>
<dbReference type="RefSeq" id="XP_058330722.1">
    <property type="nucleotide sequence ID" value="XM_058474982.1"/>
</dbReference>
<dbReference type="GeneID" id="83202285"/>
<keyword evidence="2" id="KW-0472">Membrane</keyword>
<evidence type="ECO:0000256" key="2">
    <source>
        <dbReference type="SAM" id="Phobius"/>
    </source>
</evidence>
<proteinExistence type="predicted"/>
<dbReference type="SUPFAM" id="SSF141673">
    <property type="entry name" value="MOSC N-terminal domain-like"/>
    <property type="match status" value="1"/>
</dbReference>
<dbReference type="AlphaFoldDB" id="A0A9W9NZW2"/>
<keyword evidence="2" id="KW-0812">Transmembrane</keyword>
<gene>
    <name evidence="4" type="ORF">N7468_005686</name>
</gene>
<evidence type="ECO:0000256" key="1">
    <source>
        <dbReference type="SAM" id="MobiDB-lite"/>
    </source>
</evidence>
<dbReference type="PANTHER" id="PTHR14237">
    <property type="entry name" value="MOLYBDOPTERIN COFACTOR SULFURASE MOSC"/>
    <property type="match status" value="1"/>
</dbReference>
<protein>
    <recommendedName>
        <fullName evidence="3">MOSC domain-containing protein</fullName>
    </recommendedName>
</protein>
<name>A0A9W9NZW2_9EURO</name>
<dbReference type="Pfam" id="PF03476">
    <property type="entry name" value="MOSC_N"/>
    <property type="match status" value="1"/>
</dbReference>
<dbReference type="PROSITE" id="PS51340">
    <property type="entry name" value="MOSC"/>
    <property type="match status" value="1"/>
</dbReference>
<dbReference type="SUPFAM" id="SSF50800">
    <property type="entry name" value="PK beta-barrel domain-like"/>
    <property type="match status" value="1"/>
</dbReference>
<dbReference type="GO" id="GO:0030151">
    <property type="term" value="F:molybdenum ion binding"/>
    <property type="evidence" value="ECO:0007669"/>
    <property type="project" value="InterPro"/>
</dbReference>
<accession>A0A9W9NZW2</accession>
<sequence>MKVTQLYIYPIKSLRPTSLESGFLTAEGLRYDRRFILLKVEDEKDGSQLSFKNMQVGKMPEMSLFLTAVDLPESETDSGKITITYNPPSPQDASDDRPRESRQLEVPLLPFKVMKEKHFKKLTISMYSSSTTGYDMGPTYNKWFSECFGYPVVLAYLGENRQESSGPWPPRSATKSPGGGVPGKAHMSPGMAAAGAVVVLTSWVLLTYRLFVKPRRTRITFADCAPYLVISQASVDNVSARLPDGHQMDPTKFRPNIVVSGAEEAFEEDFWTELVIGPNKARLLLTGNCVRCPSLNVNYTTGKMSEEDSGMVLKRLMKDRRVDRGAKYSPVFGRYSFLKWTGEDKPIRVGDPIEIGAQGKERTTVDWPGLTN</sequence>
<keyword evidence="2" id="KW-1133">Transmembrane helix</keyword>
<dbReference type="PANTHER" id="PTHR14237:SF34">
    <property type="entry name" value="MOSC DOMAIN PROTEIN (AFU_ORTHOLOGUE AFUA_2G07820)"/>
    <property type="match status" value="1"/>
</dbReference>
<reference evidence="4" key="2">
    <citation type="journal article" date="2023" name="IMA Fungus">
        <title>Comparative genomic study of the Penicillium genus elucidates a diverse pangenome and 15 lateral gene transfer events.</title>
        <authorList>
            <person name="Petersen C."/>
            <person name="Sorensen T."/>
            <person name="Nielsen M.R."/>
            <person name="Sondergaard T.E."/>
            <person name="Sorensen J.L."/>
            <person name="Fitzpatrick D.A."/>
            <person name="Frisvad J.C."/>
            <person name="Nielsen K.L."/>
        </authorList>
    </citation>
    <scope>NUCLEOTIDE SEQUENCE</scope>
    <source>
        <strain evidence="4">IBT 19713</strain>
    </source>
</reference>
<dbReference type="Proteomes" id="UP001150941">
    <property type="component" value="Unassembled WGS sequence"/>
</dbReference>
<evidence type="ECO:0000313" key="4">
    <source>
        <dbReference type="EMBL" id="KAJ5232730.1"/>
    </source>
</evidence>
<dbReference type="OrthoDB" id="17255at2759"/>
<keyword evidence="5" id="KW-1185">Reference proteome</keyword>
<feature type="domain" description="MOSC" evidence="3">
    <location>
        <begin position="204"/>
        <end position="356"/>
    </location>
</feature>
<evidence type="ECO:0000313" key="5">
    <source>
        <dbReference type="Proteomes" id="UP001150941"/>
    </source>
</evidence>
<dbReference type="EMBL" id="JAPQKS010000004">
    <property type="protein sequence ID" value="KAJ5232730.1"/>
    <property type="molecule type" value="Genomic_DNA"/>
</dbReference>
<feature type="region of interest" description="Disordered" evidence="1">
    <location>
        <begin position="77"/>
        <end position="101"/>
    </location>
</feature>
<dbReference type="InterPro" id="IPR005303">
    <property type="entry name" value="MOCOS_middle"/>
</dbReference>
<dbReference type="Pfam" id="PF03473">
    <property type="entry name" value="MOSC"/>
    <property type="match status" value="1"/>
</dbReference>
<dbReference type="GO" id="GO:0030170">
    <property type="term" value="F:pyridoxal phosphate binding"/>
    <property type="evidence" value="ECO:0007669"/>
    <property type="project" value="InterPro"/>
</dbReference>
<reference evidence="4" key="1">
    <citation type="submission" date="2022-11" db="EMBL/GenBank/DDBJ databases">
        <authorList>
            <person name="Petersen C."/>
        </authorList>
    </citation>
    <scope>NUCLEOTIDE SEQUENCE</scope>
    <source>
        <strain evidence="4">IBT 19713</strain>
    </source>
</reference>
<evidence type="ECO:0000259" key="3">
    <source>
        <dbReference type="PROSITE" id="PS51340"/>
    </source>
</evidence>
<organism evidence="4 5">
    <name type="scientific">Penicillium chermesinum</name>
    <dbReference type="NCBI Taxonomy" id="63820"/>
    <lineage>
        <taxon>Eukaryota</taxon>
        <taxon>Fungi</taxon>
        <taxon>Dikarya</taxon>
        <taxon>Ascomycota</taxon>
        <taxon>Pezizomycotina</taxon>
        <taxon>Eurotiomycetes</taxon>
        <taxon>Eurotiomycetidae</taxon>
        <taxon>Eurotiales</taxon>
        <taxon>Aspergillaceae</taxon>
        <taxon>Penicillium</taxon>
    </lineage>
</organism>
<dbReference type="GO" id="GO:0003824">
    <property type="term" value="F:catalytic activity"/>
    <property type="evidence" value="ECO:0007669"/>
    <property type="project" value="InterPro"/>
</dbReference>
<feature type="region of interest" description="Disordered" evidence="1">
    <location>
        <begin position="161"/>
        <end position="186"/>
    </location>
</feature>
<dbReference type="InterPro" id="IPR011037">
    <property type="entry name" value="Pyrv_Knase-like_insert_dom_sf"/>
</dbReference>
<dbReference type="InterPro" id="IPR005302">
    <property type="entry name" value="MoCF_Sase_C"/>
</dbReference>
<comment type="caution">
    <text evidence="4">The sequence shown here is derived from an EMBL/GenBank/DDBJ whole genome shotgun (WGS) entry which is preliminary data.</text>
</comment>